<evidence type="ECO:0000256" key="7">
    <source>
        <dbReference type="SAM" id="Phobius"/>
    </source>
</evidence>
<dbReference type="EMBL" id="CP009043">
    <property type="protein sequence ID" value="AII14698.1"/>
    <property type="molecule type" value="Genomic_DNA"/>
</dbReference>
<dbReference type="OrthoDB" id="9808954at2"/>
<feature type="transmembrane region" description="Helical" evidence="7">
    <location>
        <begin position="261"/>
        <end position="287"/>
    </location>
</feature>
<dbReference type="InterPro" id="IPR051327">
    <property type="entry name" value="MATE_MepA_subfamily"/>
</dbReference>
<keyword evidence="9" id="KW-1185">Reference proteome</keyword>
<evidence type="ECO:0000256" key="6">
    <source>
        <dbReference type="ARBA" id="ARBA00023136"/>
    </source>
</evidence>
<keyword evidence="3" id="KW-1003">Cell membrane</keyword>
<feature type="transmembrane region" description="Helical" evidence="7">
    <location>
        <begin position="128"/>
        <end position="149"/>
    </location>
</feature>
<protein>
    <submittedName>
        <fullName evidence="8">MatE efflux family protein</fullName>
    </submittedName>
</protein>
<feature type="transmembrane region" description="Helical" evidence="7">
    <location>
        <begin position="161"/>
        <end position="182"/>
    </location>
</feature>
<feature type="transmembrane region" description="Helical" evidence="7">
    <location>
        <begin position="40"/>
        <end position="63"/>
    </location>
</feature>
<keyword evidence="5 7" id="KW-1133">Transmembrane helix</keyword>
<sequence>MNKITKLFLKYTIPNIISIVFISIYFLVDEIFVGQIFGAKALGAVGLVMPFVMIGFSIIDVVAMGSSVQISLHLGAKKRKVASGIFSFSLIFIIFMASVCLVFGVLFARQICDALIEDKELANLCFEFAIVYIIFYPVISLLFALDNYLRIAKKPLYSMAVNVIAALLNIILDYLFLVVFGWGLWSAALASCISMSIGALIAFLPFVLQDLNLKITKIYMDLKLFTNIIFNGSSGFLVGISSSIFMVVANSILLDISGTTGVAVLSAIISIEFLVSGIIMGMCDGVQPLFSYQYGARNKNILSKLYKIAFFTAALISILGFILAQLGAEFIIAIFSKDAEFIALGKDALMIFSLVYLCSWFVKFCDTCFTSTNQPMLSFGVAIISDLLPIVLLFVLVEFFGINGVWITVFVAKFMASIFCIFFIKRLQVV</sequence>
<dbReference type="GO" id="GO:0005886">
    <property type="term" value="C:plasma membrane"/>
    <property type="evidence" value="ECO:0007669"/>
    <property type="project" value="UniProtKB-SubCell"/>
</dbReference>
<proteinExistence type="predicted"/>
<dbReference type="PANTHER" id="PTHR43823">
    <property type="entry name" value="SPORULATION PROTEIN YKVU"/>
    <property type="match status" value="1"/>
</dbReference>
<keyword evidence="4 7" id="KW-0812">Transmembrane</keyword>
<feature type="transmembrane region" description="Helical" evidence="7">
    <location>
        <begin position="7"/>
        <end position="28"/>
    </location>
</feature>
<name>A0A076FAH6_9BACT</name>
<dbReference type="InterPro" id="IPR048279">
    <property type="entry name" value="MdtK-like"/>
</dbReference>
<evidence type="ECO:0000256" key="3">
    <source>
        <dbReference type="ARBA" id="ARBA00022475"/>
    </source>
</evidence>
<comment type="subcellular location">
    <subcellularLocation>
        <location evidence="1">Cell membrane</location>
        <topology evidence="1">Multi-pass membrane protein</topology>
    </subcellularLocation>
</comment>
<feature type="transmembrane region" description="Helical" evidence="7">
    <location>
        <begin position="403"/>
        <end position="424"/>
    </location>
</feature>
<evidence type="ECO:0000256" key="4">
    <source>
        <dbReference type="ARBA" id="ARBA00022692"/>
    </source>
</evidence>
<dbReference type="RefSeq" id="WP_038454100.1">
    <property type="nucleotide sequence ID" value="NZ_CP009043.1"/>
</dbReference>
<gene>
    <name evidence="8" type="ORF">CIG1485E_0860</name>
</gene>
<accession>A0A076FAH6</accession>
<dbReference type="HOGENOM" id="CLU_012893_0_2_7"/>
<feature type="transmembrane region" description="Helical" evidence="7">
    <location>
        <begin position="84"/>
        <end position="108"/>
    </location>
</feature>
<evidence type="ECO:0000256" key="5">
    <source>
        <dbReference type="ARBA" id="ARBA00022989"/>
    </source>
</evidence>
<evidence type="ECO:0000313" key="8">
    <source>
        <dbReference type="EMBL" id="AII14698.1"/>
    </source>
</evidence>
<dbReference type="eggNOG" id="COG0534">
    <property type="taxonomic scope" value="Bacteria"/>
</dbReference>
<keyword evidence="6 7" id="KW-0472">Membrane</keyword>
<reference evidence="9" key="1">
    <citation type="journal article" date="2014" name="Genome Announc.">
        <title>Complete Genome Sequence of Campylobacter iguaniorum Strain 1485ET, Isolated from a Bearded Dragon (Pogona vitticeps).</title>
        <authorList>
            <person name="Gilbert M.J."/>
            <person name="Miller W.G."/>
            <person name="Yee E."/>
            <person name="Kik M."/>
            <person name="Wagenaar J.A."/>
            <person name="Duim B."/>
        </authorList>
    </citation>
    <scope>NUCLEOTIDE SEQUENCE [LARGE SCALE GENOMIC DNA]</scope>
    <source>
        <strain evidence="9">1485E</strain>
    </source>
</reference>
<dbReference type="PANTHER" id="PTHR43823:SF3">
    <property type="entry name" value="MULTIDRUG EXPORT PROTEIN MEPA"/>
    <property type="match status" value="1"/>
</dbReference>
<keyword evidence="2" id="KW-0813">Transport</keyword>
<dbReference type="STRING" id="1244531.CIG2463D_0859"/>
<evidence type="ECO:0000313" key="9">
    <source>
        <dbReference type="Proteomes" id="UP000028486"/>
    </source>
</evidence>
<dbReference type="KEGG" id="caj:CIG1485E_0860"/>
<evidence type="ECO:0000256" key="1">
    <source>
        <dbReference type="ARBA" id="ARBA00004651"/>
    </source>
</evidence>
<organism evidence="8 9">
    <name type="scientific">Campylobacter iguaniorum</name>
    <dbReference type="NCBI Taxonomy" id="1244531"/>
    <lineage>
        <taxon>Bacteria</taxon>
        <taxon>Pseudomonadati</taxon>
        <taxon>Campylobacterota</taxon>
        <taxon>Epsilonproteobacteria</taxon>
        <taxon>Campylobacterales</taxon>
        <taxon>Campylobacteraceae</taxon>
        <taxon>Campylobacter</taxon>
    </lineage>
</organism>
<dbReference type="PIRSF" id="PIRSF006603">
    <property type="entry name" value="DinF"/>
    <property type="match status" value="1"/>
</dbReference>
<feature type="transmembrane region" description="Helical" evidence="7">
    <location>
        <begin position="188"/>
        <end position="208"/>
    </location>
</feature>
<dbReference type="AlphaFoldDB" id="A0A076FAH6"/>
<feature type="transmembrane region" description="Helical" evidence="7">
    <location>
        <begin position="228"/>
        <end position="249"/>
    </location>
</feature>
<dbReference type="InterPro" id="IPR002528">
    <property type="entry name" value="MATE_fam"/>
</dbReference>
<dbReference type="Pfam" id="PF01554">
    <property type="entry name" value="MatE"/>
    <property type="match status" value="2"/>
</dbReference>
<dbReference type="GO" id="GO:0015297">
    <property type="term" value="F:antiporter activity"/>
    <property type="evidence" value="ECO:0007669"/>
    <property type="project" value="InterPro"/>
</dbReference>
<evidence type="ECO:0000256" key="2">
    <source>
        <dbReference type="ARBA" id="ARBA00022448"/>
    </source>
</evidence>
<dbReference type="Proteomes" id="UP000028486">
    <property type="component" value="Chromosome"/>
</dbReference>
<feature type="transmembrane region" description="Helical" evidence="7">
    <location>
        <begin position="348"/>
        <end position="365"/>
    </location>
</feature>
<feature type="transmembrane region" description="Helical" evidence="7">
    <location>
        <begin position="308"/>
        <end position="336"/>
    </location>
</feature>
<dbReference type="GO" id="GO:0042910">
    <property type="term" value="F:xenobiotic transmembrane transporter activity"/>
    <property type="evidence" value="ECO:0007669"/>
    <property type="project" value="InterPro"/>
</dbReference>
<feature type="transmembrane region" description="Helical" evidence="7">
    <location>
        <begin position="377"/>
        <end position="397"/>
    </location>
</feature>